<evidence type="ECO:0000256" key="2">
    <source>
        <dbReference type="RuleBase" id="RU003452"/>
    </source>
</evidence>
<gene>
    <name evidence="3" type="ORF">BA062_07755</name>
</gene>
<dbReference type="EMBL" id="MASU01000005">
    <property type="protein sequence ID" value="PXY36821.1"/>
    <property type="molecule type" value="Genomic_DNA"/>
</dbReference>
<evidence type="ECO:0000256" key="1">
    <source>
        <dbReference type="ARBA" id="ARBA00006547"/>
    </source>
</evidence>
<protein>
    <submittedName>
        <fullName evidence="3">Arylamine N-acetyltransferase</fullName>
    </submittedName>
</protein>
<dbReference type="Gene3D" id="2.40.128.150">
    <property type="entry name" value="Cysteine proteinases"/>
    <property type="match status" value="1"/>
</dbReference>
<accession>A0A318LQZ5</accession>
<dbReference type="PANTHER" id="PTHR11786:SF0">
    <property type="entry name" value="ARYLAMINE N-ACETYLTRANSFERASE 4-RELATED"/>
    <property type="match status" value="1"/>
</dbReference>
<organism evidence="3 4">
    <name type="scientific">Prauserella flavalba</name>
    <dbReference type="NCBI Taxonomy" id="1477506"/>
    <lineage>
        <taxon>Bacteria</taxon>
        <taxon>Bacillati</taxon>
        <taxon>Actinomycetota</taxon>
        <taxon>Actinomycetes</taxon>
        <taxon>Pseudonocardiales</taxon>
        <taxon>Pseudonocardiaceae</taxon>
        <taxon>Prauserella</taxon>
    </lineage>
</organism>
<dbReference type="RefSeq" id="WP_110337073.1">
    <property type="nucleotide sequence ID" value="NZ_JBHVKT010000038.1"/>
</dbReference>
<dbReference type="Gene3D" id="3.30.2140.10">
    <property type="entry name" value="Arylamine N-acetyltransferase"/>
    <property type="match status" value="1"/>
</dbReference>
<name>A0A318LQZ5_9PSEU</name>
<comment type="similarity">
    <text evidence="1 2">Belongs to the arylamine N-acetyltransferase family.</text>
</comment>
<dbReference type="Pfam" id="PF00797">
    <property type="entry name" value="Acetyltransf_2"/>
    <property type="match status" value="1"/>
</dbReference>
<keyword evidence="3" id="KW-0808">Transferase</keyword>
<dbReference type="AlphaFoldDB" id="A0A318LQZ5"/>
<dbReference type="Proteomes" id="UP000247892">
    <property type="component" value="Unassembled WGS sequence"/>
</dbReference>
<dbReference type="PANTHER" id="PTHR11786">
    <property type="entry name" value="N-HYDROXYARYLAMINE O-ACETYLTRANSFERASE"/>
    <property type="match status" value="1"/>
</dbReference>
<proteinExistence type="inferred from homology"/>
<dbReference type="SUPFAM" id="SSF54001">
    <property type="entry name" value="Cysteine proteinases"/>
    <property type="match status" value="1"/>
</dbReference>
<dbReference type="PRINTS" id="PR01543">
    <property type="entry name" value="ANATRNSFRASE"/>
</dbReference>
<reference evidence="3 4" key="1">
    <citation type="submission" date="2016-07" db="EMBL/GenBank/DDBJ databases">
        <title>Draft genome sequence of Prauserella sp. YIM 121212, isolated from alkaline soil.</title>
        <authorList>
            <person name="Ruckert C."/>
            <person name="Albersmeier A."/>
            <person name="Jiang C.-L."/>
            <person name="Jiang Y."/>
            <person name="Kalinowski J."/>
            <person name="Schneider O."/>
            <person name="Winkler A."/>
            <person name="Zotchev S.B."/>
        </authorList>
    </citation>
    <scope>NUCLEOTIDE SEQUENCE [LARGE SCALE GENOMIC DNA]</scope>
    <source>
        <strain evidence="3 4">YIM 121212</strain>
    </source>
</reference>
<keyword evidence="4" id="KW-1185">Reference proteome</keyword>
<dbReference type="GO" id="GO:0016407">
    <property type="term" value="F:acetyltransferase activity"/>
    <property type="evidence" value="ECO:0007669"/>
    <property type="project" value="InterPro"/>
</dbReference>
<dbReference type="InterPro" id="IPR001447">
    <property type="entry name" value="Arylamine_N-AcTrfase"/>
</dbReference>
<dbReference type="OrthoDB" id="7181050at2"/>
<sequence>MDTTTKPVTPDVWNTAELDLDAYLARVGQRREAPSAAALAALHEAHVRTIPFENIDPLLGRSPSLDLADITAKLVHRRRGGYCYEHNLLFAAVLERLGYDVNRQAARVQPDHPGPNTHMNLRVRVDGDDYLADVGFGASIMRPMPLYDGSELDQAGWPHRLTAEERGWRLHRLKDGEWNAEYAFDEAPQHPVDYEVFNHYVATHPRSPFTGRLVVMRLSDRVCRKLIGEHLVAEYADGTEEKSTVAPADLGATLRSLDLDLDPADLELVRERYTGQK</sequence>
<comment type="caution">
    <text evidence="3">The sequence shown here is derived from an EMBL/GenBank/DDBJ whole genome shotgun (WGS) entry which is preliminary data.</text>
</comment>
<evidence type="ECO:0000313" key="4">
    <source>
        <dbReference type="Proteomes" id="UP000247892"/>
    </source>
</evidence>
<evidence type="ECO:0000313" key="3">
    <source>
        <dbReference type="EMBL" id="PXY36821.1"/>
    </source>
</evidence>
<dbReference type="InterPro" id="IPR038765">
    <property type="entry name" value="Papain-like_cys_pep_sf"/>
</dbReference>